<dbReference type="AlphaFoldDB" id="A0A484H7B8"/>
<sequence>MAELFSSEWMNKFASAWNAEPALSEELAKIGFNSNIAYGFVDEERPRGVLMIENGKAMEGVAYSSQAVNWDLRASQEDWEKWLRKPPGLMGLGVAYTSRKLRFKVGDYGAMVKDPRMAGPFIKSFEVMGRV</sequence>
<dbReference type="Gene3D" id="3.30.1050.10">
    <property type="entry name" value="SCP2 sterol-binding domain"/>
    <property type="match status" value="1"/>
</dbReference>
<evidence type="ECO:0000313" key="1">
    <source>
        <dbReference type="EMBL" id="VBB69614.1"/>
    </source>
</evidence>
<evidence type="ECO:0008006" key="2">
    <source>
        <dbReference type="Google" id="ProtNLM"/>
    </source>
</evidence>
<accession>A0A484H7B8</accession>
<name>A0A484H7B8_9ZZZZ</name>
<protein>
    <recommendedName>
        <fullName evidence="2">SCP-2 sterol transfer family protein</fullName>
    </recommendedName>
</protein>
<dbReference type="InterPro" id="IPR036527">
    <property type="entry name" value="SCP2_sterol-bd_dom_sf"/>
</dbReference>
<dbReference type="SUPFAM" id="SSF55718">
    <property type="entry name" value="SCP-like"/>
    <property type="match status" value="1"/>
</dbReference>
<dbReference type="EMBL" id="LR026963">
    <property type="protein sequence ID" value="VBB69614.1"/>
    <property type="molecule type" value="Genomic_DNA"/>
</dbReference>
<reference evidence="1" key="1">
    <citation type="submission" date="2018-10" db="EMBL/GenBank/DDBJ databases">
        <authorList>
            <person name="Gruber-Vodicka H."/>
            <person name="Jaeckle O."/>
        </authorList>
    </citation>
    <scope>NUCLEOTIDE SEQUENCE</scope>
</reference>
<gene>
    <name evidence="1" type="ORF">RIEGSTA812A_PEG_1087</name>
</gene>
<organism evidence="1">
    <name type="scientific">invertebrate metagenome</name>
    <dbReference type="NCBI Taxonomy" id="1711999"/>
    <lineage>
        <taxon>unclassified sequences</taxon>
        <taxon>metagenomes</taxon>
        <taxon>organismal metagenomes</taxon>
    </lineage>
</organism>
<proteinExistence type="predicted"/>